<protein>
    <recommendedName>
        <fullName evidence="2">GGDEF domain-containing protein</fullName>
    </recommendedName>
</protein>
<dbReference type="PANTHER" id="PTHR46663:SF2">
    <property type="entry name" value="GGDEF DOMAIN-CONTAINING PROTEIN"/>
    <property type="match status" value="1"/>
</dbReference>
<evidence type="ECO:0000313" key="4">
    <source>
        <dbReference type="Proteomes" id="UP000240317"/>
    </source>
</evidence>
<dbReference type="CDD" id="cd01949">
    <property type="entry name" value="GGDEF"/>
    <property type="match status" value="1"/>
</dbReference>
<proteinExistence type="predicted"/>
<dbReference type="InterPro" id="IPR029787">
    <property type="entry name" value="Nucleotide_cyclase"/>
</dbReference>
<accession>A0A2T3WB14</accession>
<dbReference type="OrthoDB" id="55051at2"/>
<evidence type="ECO:0000259" key="2">
    <source>
        <dbReference type="PROSITE" id="PS50887"/>
    </source>
</evidence>
<dbReference type="FunFam" id="3.30.70.270:FF:000001">
    <property type="entry name" value="Diguanylate cyclase domain protein"/>
    <property type="match status" value="1"/>
</dbReference>
<dbReference type="Gene3D" id="3.30.70.270">
    <property type="match status" value="1"/>
</dbReference>
<dbReference type="Proteomes" id="UP000240317">
    <property type="component" value="Unassembled WGS sequence"/>
</dbReference>
<keyword evidence="1" id="KW-0175">Coiled coil</keyword>
<dbReference type="InterPro" id="IPR052163">
    <property type="entry name" value="DGC-Regulatory_Protein"/>
</dbReference>
<evidence type="ECO:0000256" key="1">
    <source>
        <dbReference type="SAM" id="Coils"/>
    </source>
</evidence>
<dbReference type="InterPro" id="IPR019734">
    <property type="entry name" value="TPR_rpt"/>
</dbReference>
<feature type="coiled-coil region" evidence="1">
    <location>
        <begin position="348"/>
        <end position="385"/>
    </location>
</feature>
<dbReference type="NCBIfam" id="TIGR00254">
    <property type="entry name" value="GGDEF"/>
    <property type="match status" value="1"/>
</dbReference>
<sequence length="544" mass="58976">MTERGPEAQQLARLLVEAEERKLGDPVQGAALAREALALAEALGDTRAQALALTMVGASAIYLADYPAALAALERAQTLADPQFPELLGNNANALSVAYFRLGHYPQGMEHALRGLERAQVHGDRVLEAKVLSNMALMAWELQDHEEALALHQRVAGVLAALDAAGEGGGMPALQGAINDLNIAIDHYHLGQLDRAHSLGQAALPTLRALGLRQPEAVALTYLTLTLLDLGRPDDAWPLCEEALALHRAGQEKDFEAYTLMARARLHRHAGAPQAARRDLDTALGLAQRAGLQGREGEVHAALAEWYELERDFEAALHHHKRYLTLERALHAQTLDRKVKVLAVQAKVSLLQREAELERRRSAELEQLNAELRQAERHARTLATHDPLTGLPNRALFLEQVDHALARAQPLALLFLDLDGFKAVNDALGHAAGDELLREVARRLRAGVRDSDLLARLSGDEFVVMLRHLDEAGAVQVGERLLGALQGAARLGGQLVEVGASCGCALYPAQAQDREALLHAADQAMYEAKRAGKNQLRVYAGPPG</sequence>
<dbReference type="RefSeq" id="WP_107136959.1">
    <property type="nucleotide sequence ID" value="NZ_PYSV01000003.1"/>
</dbReference>
<feature type="domain" description="GGDEF" evidence="2">
    <location>
        <begin position="409"/>
        <end position="541"/>
    </location>
</feature>
<dbReference type="SUPFAM" id="SSF55073">
    <property type="entry name" value="Nucleotide cyclase"/>
    <property type="match status" value="1"/>
</dbReference>
<keyword evidence="4" id="KW-1185">Reference proteome</keyword>
<dbReference type="PANTHER" id="PTHR46663">
    <property type="entry name" value="DIGUANYLATE CYCLASE DGCT-RELATED"/>
    <property type="match status" value="1"/>
</dbReference>
<dbReference type="InterPro" id="IPR000160">
    <property type="entry name" value="GGDEF_dom"/>
</dbReference>
<evidence type="ECO:0000313" key="3">
    <source>
        <dbReference type="EMBL" id="PTA69101.1"/>
    </source>
</evidence>
<dbReference type="InterPro" id="IPR011990">
    <property type="entry name" value="TPR-like_helical_dom_sf"/>
</dbReference>
<dbReference type="Pfam" id="PF00990">
    <property type="entry name" value="GGDEF"/>
    <property type="match status" value="1"/>
</dbReference>
<dbReference type="SMART" id="SM00028">
    <property type="entry name" value="TPR"/>
    <property type="match status" value="5"/>
</dbReference>
<dbReference type="Gene3D" id="1.25.40.10">
    <property type="entry name" value="Tetratricopeptide repeat domain"/>
    <property type="match status" value="2"/>
</dbReference>
<reference evidence="3 4" key="1">
    <citation type="submission" date="2018-03" db="EMBL/GenBank/DDBJ databases">
        <title>Draft genome of Deinococcus sp. OD32.</title>
        <authorList>
            <person name="Wang X.-P."/>
            <person name="Du Z.-J."/>
        </authorList>
    </citation>
    <scope>NUCLEOTIDE SEQUENCE [LARGE SCALE GENOMIC DNA]</scope>
    <source>
        <strain evidence="3 4">OD32</strain>
    </source>
</reference>
<name>A0A2T3WB14_9DEIO</name>
<dbReference type="SUPFAM" id="SSF48452">
    <property type="entry name" value="TPR-like"/>
    <property type="match status" value="2"/>
</dbReference>
<gene>
    <name evidence="3" type="ORF">C8263_04750</name>
</gene>
<comment type="caution">
    <text evidence="3">The sequence shown here is derived from an EMBL/GenBank/DDBJ whole genome shotgun (WGS) entry which is preliminary data.</text>
</comment>
<dbReference type="EMBL" id="PYSV01000003">
    <property type="protein sequence ID" value="PTA69101.1"/>
    <property type="molecule type" value="Genomic_DNA"/>
</dbReference>
<organism evidence="3 4">
    <name type="scientific">Deinococcus arcticus</name>
    <dbReference type="NCBI Taxonomy" id="2136176"/>
    <lineage>
        <taxon>Bacteria</taxon>
        <taxon>Thermotogati</taxon>
        <taxon>Deinococcota</taxon>
        <taxon>Deinococci</taxon>
        <taxon>Deinococcales</taxon>
        <taxon>Deinococcaceae</taxon>
        <taxon>Deinococcus</taxon>
    </lineage>
</organism>
<dbReference type="AlphaFoldDB" id="A0A2T3WB14"/>
<dbReference type="SMART" id="SM00267">
    <property type="entry name" value="GGDEF"/>
    <property type="match status" value="1"/>
</dbReference>
<dbReference type="PROSITE" id="PS50887">
    <property type="entry name" value="GGDEF"/>
    <property type="match status" value="1"/>
</dbReference>
<dbReference type="InterPro" id="IPR043128">
    <property type="entry name" value="Rev_trsase/Diguanyl_cyclase"/>
</dbReference>